<protein>
    <submittedName>
        <fullName evidence="6">Uncharacterized protein</fullName>
    </submittedName>
</protein>
<dbReference type="GO" id="GO:0018580">
    <property type="term" value="F:nitronate monooxygenase activity"/>
    <property type="evidence" value="ECO:0007669"/>
    <property type="project" value="InterPro"/>
</dbReference>
<dbReference type="Proteomes" id="UP000008963">
    <property type="component" value="Chromosome"/>
</dbReference>
<dbReference type="EMBL" id="FQ312005">
    <property type="protein sequence ID" value="CBW27784.1"/>
    <property type="molecule type" value="Genomic_DNA"/>
</dbReference>
<evidence type="ECO:0000256" key="2">
    <source>
        <dbReference type="ARBA" id="ARBA00022630"/>
    </source>
</evidence>
<dbReference type="CDD" id="cd04730">
    <property type="entry name" value="NPD_like"/>
    <property type="match status" value="1"/>
</dbReference>
<evidence type="ECO:0000256" key="5">
    <source>
        <dbReference type="ARBA" id="ARBA00023033"/>
    </source>
</evidence>
<gene>
    <name evidence="6" type="ordered locus">BMS_3022</name>
</gene>
<dbReference type="PATRIC" id="fig|862908.3.peg.2890"/>
<evidence type="ECO:0000256" key="3">
    <source>
        <dbReference type="ARBA" id="ARBA00022643"/>
    </source>
</evidence>
<name>E1WZ96_HALMS</name>
<keyword evidence="4" id="KW-0560">Oxidoreductase</keyword>
<dbReference type="Gene3D" id="3.20.20.70">
    <property type="entry name" value="Aldolase class I"/>
    <property type="match status" value="1"/>
</dbReference>
<evidence type="ECO:0000313" key="7">
    <source>
        <dbReference type="Proteomes" id="UP000008963"/>
    </source>
</evidence>
<keyword evidence="2" id="KW-0285">Flavoprotein</keyword>
<dbReference type="STRING" id="862908.BMS_3022"/>
<keyword evidence="5" id="KW-0503">Monooxygenase</keyword>
<keyword evidence="3" id="KW-0288">FMN</keyword>
<dbReference type="PANTHER" id="PTHR42747:SF4">
    <property type="entry name" value="BLR1330 PROTEIN"/>
    <property type="match status" value="1"/>
</dbReference>
<evidence type="ECO:0000256" key="4">
    <source>
        <dbReference type="ARBA" id="ARBA00023002"/>
    </source>
</evidence>
<accession>E1WZ96</accession>
<dbReference type="KEGG" id="bmx:BMS_3022"/>
<dbReference type="InterPro" id="IPR013785">
    <property type="entry name" value="Aldolase_TIM"/>
</dbReference>
<reference evidence="7" key="1">
    <citation type="journal article" date="2013" name="ISME J.">
        <title>A small predatory core genome in the divergent marine Bacteriovorax marinus SJ and the terrestrial Bdellovibrio bacteriovorus.</title>
        <authorList>
            <person name="Crossman L.C."/>
            <person name="Chen H."/>
            <person name="Cerdeno-Tarraga A.M."/>
            <person name="Brooks K."/>
            <person name="Quail M.A."/>
            <person name="Pineiro S.A."/>
            <person name="Hobley L."/>
            <person name="Sockett R.E."/>
            <person name="Bentley S.D."/>
            <person name="Parkhill J."/>
            <person name="Williams H.N."/>
            <person name="Stine O.C."/>
        </authorList>
    </citation>
    <scope>NUCLEOTIDE SEQUENCE [LARGE SCALE GENOMIC DNA]</scope>
    <source>
        <strain evidence="7">ATCC BAA-682 / DSM 15412 / SJ</strain>
    </source>
</reference>
<evidence type="ECO:0000256" key="1">
    <source>
        <dbReference type="ARBA" id="ARBA00009881"/>
    </source>
</evidence>
<comment type="similarity">
    <text evidence="1">Belongs to the nitronate monooxygenase family. NMO class I subfamily.</text>
</comment>
<dbReference type="Pfam" id="PF03060">
    <property type="entry name" value="NMO"/>
    <property type="match status" value="2"/>
</dbReference>
<dbReference type="HOGENOM" id="CLU_038732_3_0_7"/>
<dbReference type="eggNOG" id="COG2070">
    <property type="taxonomic scope" value="Bacteria"/>
</dbReference>
<keyword evidence="7" id="KW-1185">Reference proteome</keyword>
<dbReference type="SUPFAM" id="SSF51412">
    <property type="entry name" value="Inosine monophosphate dehydrogenase (IMPDH)"/>
    <property type="match status" value="1"/>
</dbReference>
<proteinExistence type="inferred from homology"/>
<organism evidence="6 7">
    <name type="scientific">Halobacteriovorax marinus (strain ATCC BAA-682 / DSM 15412 / SJ)</name>
    <name type="common">Bacteriovorax marinus</name>
    <dbReference type="NCBI Taxonomy" id="862908"/>
    <lineage>
        <taxon>Bacteria</taxon>
        <taxon>Pseudomonadati</taxon>
        <taxon>Bdellovibrionota</taxon>
        <taxon>Bacteriovoracia</taxon>
        <taxon>Bacteriovoracales</taxon>
        <taxon>Halobacteriovoraceae</taxon>
        <taxon>Halobacteriovorax</taxon>
    </lineage>
</organism>
<dbReference type="AlphaFoldDB" id="E1WZ96"/>
<sequence>MTIWRKTMIKTWLTETFKIKYPIIMAPMFLVSNNEMLIEASKCGIMGCIPALNWRTPELFEEGIKELKEKCEGPFGINLIVNKSNVHLKKQIEICEKYVPDFIITSLGSPEEVIKKCGAKGTKVICDIVDLEYAKKVESLGADALIAVNSGAGGHAGPTPTSILVPLLREHCKIPVISAGGVGTGSALFSTLALGAEGASIGSPFIATVESGVSQEYKQAAVDFGAKDIVMTSRVSGTPCTVINTPYVQKIGTEQNFVESYLNKNKQLKKYAKMLTYYKGMKAIEKAAFSATFKTVWCAGPSIEFSHNIEPIKVIVDRLISEYETSVKEFQDRMI</sequence>
<dbReference type="PANTHER" id="PTHR42747">
    <property type="entry name" value="NITRONATE MONOOXYGENASE-RELATED"/>
    <property type="match status" value="1"/>
</dbReference>
<dbReference type="InterPro" id="IPR004136">
    <property type="entry name" value="NMO"/>
</dbReference>
<evidence type="ECO:0000313" key="6">
    <source>
        <dbReference type="EMBL" id="CBW27784.1"/>
    </source>
</evidence>